<name>A0ABQ8J6Q6_DERPT</name>
<keyword evidence="3" id="KW-1185">Reference proteome</keyword>
<reference evidence="2 3" key="1">
    <citation type="journal article" date="2018" name="J. Allergy Clin. Immunol.">
        <title>High-quality assembly of Dermatophagoides pteronyssinus genome and transcriptome reveals a wide range of novel allergens.</title>
        <authorList>
            <person name="Liu X.Y."/>
            <person name="Yang K.Y."/>
            <person name="Wang M.Q."/>
            <person name="Kwok J.S."/>
            <person name="Zeng X."/>
            <person name="Yang Z."/>
            <person name="Xiao X.J."/>
            <person name="Lau C.P."/>
            <person name="Li Y."/>
            <person name="Huang Z.M."/>
            <person name="Ba J.G."/>
            <person name="Yim A.K."/>
            <person name="Ouyang C.Y."/>
            <person name="Ngai S.M."/>
            <person name="Chan T.F."/>
            <person name="Leung E.L."/>
            <person name="Liu L."/>
            <person name="Liu Z.G."/>
            <person name="Tsui S.K."/>
        </authorList>
    </citation>
    <scope>NUCLEOTIDE SEQUENCE [LARGE SCALE GENOMIC DNA]</scope>
    <source>
        <strain evidence="2">Derp</strain>
    </source>
</reference>
<accession>A0ABQ8J6Q6</accession>
<evidence type="ECO:0000313" key="3">
    <source>
        <dbReference type="Proteomes" id="UP000887458"/>
    </source>
</evidence>
<comment type="caution">
    <text evidence="2">The sequence shown here is derived from an EMBL/GenBank/DDBJ whole genome shotgun (WGS) entry which is preliminary data.</text>
</comment>
<dbReference type="PANTHER" id="PTHR15396">
    <property type="entry name" value="RIBONUCLEASE P PROTEIN SUBUNIT P40"/>
    <property type="match status" value="1"/>
</dbReference>
<organism evidence="2 3">
    <name type="scientific">Dermatophagoides pteronyssinus</name>
    <name type="common">European house dust mite</name>
    <dbReference type="NCBI Taxonomy" id="6956"/>
    <lineage>
        <taxon>Eukaryota</taxon>
        <taxon>Metazoa</taxon>
        <taxon>Ecdysozoa</taxon>
        <taxon>Arthropoda</taxon>
        <taxon>Chelicerata</taxon>
        <taxon>Arachnida</taxon>
        <taxon>Acari</taxon>
        <taxon>Acariformes</taxon>
        <taxon>Sarcoptiformes</taxon>
        <taxon>Astigmata</taxon>
        <taxon>Psoroptidia</taxon>
        <taxon>Analgoidea</taxon>
        <taxon>Pyroglyphidae</taxon>
        <taxon>Dermatophagoidinae</taxon>
        <taxon>Dermatophagoides</taxon>
    </lineage>
</organism>
<feature type="compositionally biased region" description="Basic residues" evidence="1">
    <location>
        <begin position="369"/>
        <end position="378"/>
    </location>
</feature>
<gene>
    <name evidence="2" type="primary">RPP40</name>
    <name evidence="2" type="ORF">DERP_010771</name>
</gene>
<feature type="region of interest" description="Disordered" evidence="1">
    <location>
        <begin position="366"/>
        <end position="394"/>
    </location>
</feature>
<evidence type="ECO:0000313" key="2">
    <source>
        <dbReference type="EMBL" id="KAH9418217.1"/>
    </source>
</evidence>
<proteinExistence type="predicted"/>
<sequence>MTDSYWSNFSPIPSSRLIRIADNDNDDEIDKIIDNHLYGRSIQIFSTNILFQQQVKNFLVDHNEMGFLFVKNLPIFLLIQDEFIQTYWNNGNVYGLSVDQDVNTENTMAIIDRKRILLSLNSQTYHRLGIIGKESIMNRTKCLTPKYRIVIDLDKPFFKPSKRHYKRIDECLRRSCLTFNVLLKWEPNNNNQMTNISPNSLEEYFQYLKQQKNSNDPIISKMTIKKCIPNYRSFYQQVDRIFNVKTITNIENVDENELADFIEWCSAQMAQIKCQTNDLEVSTFQLDTSQSIPVAKPNNLLYGVQIDGFFISTNVKKLIETLKPFIFNFDQTDSSLMVNAMIVHGFENYPQCCEYNNFVNKMNQDRRYRGGRGGHGRRQNISSTKSKSNDPNLNKKCSFLREELTVIFTGLNNLSVQDAKDSKRIVVLLESLHSFMESNKSSIKNEDNDNIDDFSQELSRLNQFLFDIKTLLNNVDNYNEDLFNLQYLMLKSFYILLKATKIINESTLFADILEHLIDHLIQIKIMICKLSSGNNQQQNNNIITLNSSCLLLLKCIYFFCSKFTIIYGNNLRKTNVSGKLIGILRCFMFYGLSKYDLESFPVNLYPSPLSQFMIKDNNGRKRRNNNNNNKFDNDEIFDDTHLPSSQQQQQQSNHRIYLHQNIHHPNWMNQQFQP</sequence>
<dbReference type="PANTHER" id="PTHR15396:SF1">
    <property type="entry name" value="RIBONUCLEASE P PROTEIN SUBUNIT P40"/>
    <property type="match status" value="1"/>
</dbReference>
<dbReference type="EMBL" id="NJHN03000065">
    <property type="protein sequence ID" value="KAH9418217.1"/>
    <property type="molecule type" value="Genomic_DNA"/>
</dbReference>
<dbReference type="InterPro" id="IPR013893">
    <property type="entry name" value="RNase_P_Rpp40"/>
</dbReference>
<evidence type="ECO:0000256" key="1">
    <source>
        <dbReference type="SAM" id="MobiDB-lite"/>
    </source>
</evidence>
<dbReference type="Pfam" id="PF08584">
    <property type="entry name" value="Ribonuc_P_40"/>
    <property type="match status" value="1"/>
</dbReference>
<dbReference type="Proteomes" id="UP000887458">
    <property type="component" value="Unassembled WGS sequence"/>
</dbReference>
<protein>
    <submittedName>
        <fullName evidence="2">Ribonuclease P protein subunit p40</fullName>
    </submittedName>
</protein>
<feature type="compositionally biased region" description="Polar residues" evidence="1">
    <location>
        <begin position="379"/>
        <end position="392"/>
    </location>
</feature>
<feature type="region of interest" description="Disordered" evidence="1">
    <location>
        <begin position="616"/>
        <end position="653"/>
    </location>
</feature>
<reference evidence="2 3" key="2">
    <citation type="journal article" date="2022" name="Mol. Biol. Evol.">
        <title>Comparative Genomics Reveals Insights into the Divergent Evolution of Astigmatic Mites and Household Pest Adaptations.</title>
        <authorList>
            <person name="Xiong Q."/>
            <person name="Wan A.T."/>
            <person name="Liu X."/>
            <person name="Fung C.S."/>
            <person name="Xiao X."/>
            <person name="Malainual N."/>
            <person name="Hou J."/>
            <person name="Wang L."/>
            <person name="Wang M."/>
            <person name="Yang K.Y."/>
            <person name="Cui Y."/>
            <person name="Leung E.L."/>
            <person name="Nong W."/>
            <person name="Shin S.K."/>
            <person name="Au S.W."/>
            <person name="Jeong K.Y."/>
            <person name="Chew F.T."/>
            <person name="Hui J.H."/>
            <person name="Leung T.F."/>
            <person name="Tungtrongchitr A."/>
            <person name="Zhong N."/>
            <person name="Liu Z."/>
            <person name="Tsui S.K."/>
        </authorList>
    </citation>
    <scope>NUCLEOTIDE SEQUENCE [LARGE SCALE GENOMIC DNA]</scope>
    <source>
        <strain evidence="2">Derp</strain>
    </source>
</reference>